<dbReference type="AlphaFoldDB" id="A0A4R6SLL7"/>
<evidence type="ECO:0000313" key="1">
    <source>
        <dbReference type="EMBL" id="TDQ04043.1"/>
    </source>
</evidence>
<comment type="caution">
    <text evidence="1">The sequence shown here is derived from an EMBL/GenBank/DDBJ whole genome shotgun (WGS) entry which is preliminary data.</text>
</comment>
<protein>
    <submittedName>
        <fullName evidence="1">Uncharacterized protein</fullName>
    </submittedName>
</protein>
<gene>
    <name evidence="1" type="ORF">C7957_102138</name>
</gene>
<dbReference type="Proteomes" id="UP000295176">
    <property type="component" value="Unassembled WGS sequence"/>
</dbReference>
<accession>A0A4R6SLL7</accession>
<reference evidence="1 2" key="1">
    <citation type="submission" date="2019-03" db="EMBL/GenBank/DDBJ databases">
        <title>Subsurface microbial communities from deep shales in Ohio and West Virginia, USA.</title>
        <authorList>
            <person name="Wrighton K."/>
        </authorList>
    </citation>
    <scope>NUCLEOTIDE SEQUENCE [LARGE SCALE GENOMIC DNA]</scope>
    <source>
        <strain evidence="1 2">MSL 7</strain>
    </source>
</reference>
<organism evidence="1 2">
    <name type="scientific">Halanaerobium saccharolyticum</name>
    <dbReference type="NCBI Taxonomy" id="43595"/>
    <lineage>
        <taxon>Bacteria</taxon>
        <taxon>Bacillati</taxon>
        <taxon>Bacillota</taxon>
        <taxon>Clostridia</taxon>
        <taxon>Halanaerobiales</taxon>
        <taxon>Halanaerobiaceae</taxon>
        <taxon>Halanaerobium</taxon>
    </lineage>
</organism>
<proteinExistence type="predicted"/>
<name>A0A4R6SLL7_9FIRM</name>
<dbReference type="EMBL" id="SNXX01000002">
    <property type="protein sequence ID" value="TDQ04043.1"/>
    <property type="molecule type" value="Genomic_DNA"/>
</dbReference>
<sequence length="45" mass="5241">MDIAHVADVINEKSKDYKVGNLQYLNPELKFIIIILNRNLINLMI</sequence>
<evidence type="ECO:0000313" key="2">
    <source>
        <dbReference type="Proteomes" id="UP000295176"/>
    </source>
</evidence>